<proteinExistence type="predicted"/>
<evidence type="ECO:0000313" key="3">
    <source>
        <dbReference type="EMBL" id="GIF02636.1"/>
    </source>
</evidence>
<dbReference type="EMBL" id="BOMW01000002">
    <property type="protein sequence ID" value="GIF02636.1"/>
    <property type="molecule type" value="Genomic_DNA"/>
</dbReference>
<protein>
    <submittedName>
        <fullName evidence="3">Membrane protein</fullName>
    </submittedName>
</protein>
<reference evidence="3" key="1">
    <citation type="submission" date="2021-01" db="EMBL/GenBank/DDBJ databases">
        <title>Whole genome shotgun sequence of Actinoplanes siamensis NBRC 109076.</title>
        <authorList>
            <person name="Komaki H."/>
            <person name="Tamura T."/>
        </authorList>
    </citation>
    <scope>NUCLEOTIDE SEQUENCE</scope>
    <source>
        <strain evidence="3">NBRC 109076</strain>
    </source>
</reference>
<organism evidence="3 4">
    <name type="scientific">Actinoplanes siamensis</name>
    <dbReference type="NCBI Taxonomy" id="1223317"/>
    <lineage>
        <taxon>Bacteria</taxon>
        <taxon>Bacillati</taxon>
        <taxon>Actinomycetota</taxon>
        <taxon>Actinomycetes</taxon>
        <taxon>Micromonosporales</taxon>
        <taxon>Micromonosporaceae</taxon>
        <taxon>Actinoplanes</taxon>
    </lineage>
</organism>
<evidence type="ECO:0000313" key="4">
    <source>
        <dbReference type="Proteomes" id="UP000629619"/>
    </source>
</evidence>
<dbReference type="Proteomes" id="UP000629619">
    <property type="component" value="Unassembled WGS sequence"/>
</dbReference>
<comment type="caution">
    <text evidence="3">The sequence shown here is derived from an EMBL/GenBank/DDBJ whole genome shotgun (WGS) entry which is preliminary data.</text>
</comment>
<evidence type="ECO:0000259" key="2">
    <source>
        <dbReference type="Pfam" id="PF23636"/>
    </source>
</evidence>
<evidence type="ECO:0000256" key="1">
    <source>
        <dbReference type="SAM" id="Phobius"/>
    </source>
</evidence>
<name>A0A919N1Y0_9ACTN</name>
<feature type="transmembrane region" description="Helical" evidence="1">
    <location>
        <begin position="61"/>
        <end position="80"/>
    </location>
</feature>
<keyword evidence="4" id="KW-1185">Reference proteome</keyword>
<dbReference type="InterPro" id="IPR055568">
    <property type="entry name" value="DUF7144"/>
</dbReference>
<gene>
    <name evidence="3" type="ORF">Asi03nite_01740</name>
</gene>
<keyword evidence="1" id="KW-0472">Membrane</keyword>
<sequence length="138" mass="14618">MFDTSHPRAGPQPSPWVGMVYFAGVALILTGGFQAIEGLLLLPRDDLTQATADALSIPMDLAVWGWIQLAFGAISVAAGIGVLYGQFWARIVAIVIGTLSALANLAMLPAYPFWSSVVIALDMLCIYAITAHGREIGT</sequence>
<feature type="transmembrane region" description="Helical" evidence="1">
    <location>
        <begin position="20"/>
        <end position="41"/>
    </location>
</feature>
<dbReference type="RefSeq" id="WP_203676209.1">
    <property type="nucleotide sequence ID" value="NZ_BOMW01000002.1"/>
</dbReference>
<keyword evidence="1" id="KW-0812">Transmembrane</keyword>
<feature type="transmembrane region" description="Helical" evidence="1">
    <location>
        <begin position="87"/>
        <end position="107"/>
    </location>
</feature>
<keyword evidence="1" id="KW-1133">Transmembrane helix</keyword>
<feature type="domain" description="DUF7144" evidence="2">
    <location>
        <begin position="19"/>
        <end position="134"/>
    </location>
</feature>
<dbReference type="AlphaFoldDB" id="A0A919N1Y0"/>
<accession>A0A919N1Y0</accession>
<dbReference type="Pfam" id="PF23636">
    <property type="entry name" value="DUF7144"/>
    <property type="match status" value="1"/>
</dbReference>